<comment type="caution">
    <text evidence="1">The sequence shown here is derived from an EMBL/GenBank/DDBJ whole genome shotgun (WGS) entry which is preliminary data.</text>
</comment>
<dbReference type="EMBL" id="CAUYUJ010020772">
    <property type="protein sequence ID" value="CAK0900408.1"/>
    <property type="molecule type" value="Genomic_DNA"/>
</dbReference>
<dbReference type="Proteomes" id="UP001189429">
    <property type="component" value="Unassembled WGS sequence"/>
</dbReference>
<gene>
    <name evidence="1" type="ORF">PCOR1329_LOCUS77695</name>
</gene>
<keyword evidence="2" id="KW-1185">Reference proteome</keyword>
<dbReference type="SUPFAM" id="SSF48371">
    <property type="entry name" value="ARM repeat"/>
    <property type="match status" value="1"/>
</dbReference>
<evidence type="ECO:0000313" key="1">
    <source>
        <dbReference type="EMBL" id="CAK0900408.1"/>
    </source>
</evidence>
<evidence type="ECO:0000313" key="2">
    <source>
        <dbReference type="Proteomes" id="UP001189429"/>
    </source>
</evidence>
<sequence>DAQSDMDRQYAVEQFEGAVVELATASEENGSLAVQRALKLAPLLQRVRLIGELRGWVPGLIRSPHGGEVLRTCLRLLPRACGFIAREIDGHAIDCLWLQGGAGVLCEVLRCLPTAQVAPIKAELLKRLNLLCYNPQWGQVIRTLLECGARKDQQQTAAFVSEQMEHMNELAREVVECHMRAATGSYQH</sequence>
<organism evidence="1 2">
    <name type="scientific">Prorocentrum cordatum</name>
    <dbReference type="NCBI Taxonomy" id="2364126"/>
    <lineage>
        <taxon>Eukaryota</taxon>
        <taxon>Sar</taxon>
        <taxon>Alveolata</taxon>
        <taxon>Dinophyceae</taxon>
        <taxon>Prorocentrales</taxon>
        <taxon>Prorocentraceae</taxon>
        <taxon>Prorocentrum</taxon>
    </lineage>
</organism>
<dbReference type="Gene3D" id="1.25.10.10">
    <property type="entry name" value="Leucine-rich Repeat Variant"/>
    <property type="match status" value="1"/>
</dbReference>
<feature type="non-terminal residue" evidence="1">
    <location>
        <position position="1"/>
    </location>
</feature>
<dbReference type="InterPro" id="IPR016024">
    <property type="entry name" value="ARM-type_fold"/>
</dbReference>
<proteinExistence type="predicted"/>
<name>A0ABN9XPA3_9DINO</name>
<reference evidence="1" key="1">
    <citation type="submission" date="2023-10" db="EMBL/GenBank/DDBJ databases">
        <authorList>
            <person name="Chen Y."/>
            <person name="Shah S."/>
            <person name="Dougan E. K."/>
            <person name="Thang M."/>
            <person name="Chan C."/>
        </authorList>
    </citation>
    <scope>NUCLEOTIDE SEQUENCE [LARGE SCALE GENOMIC DNA]</scope>
</reference>
<dbReference type="InterPro" id="IPR011989">
    <property type="entry name" value="ARM-like"/>
</dbReference>
<accession>A0ABN9XPA3</accession>
<protein>
    <submittedName>
        <fullName evidence="1">Uncharacterized protein</fullName>
    </submittedName>
</protein>